<feature type="region of interest" description="Disordered" evidence="1">
    <location>
        <begin position="1"/>
        <end position="47"/>
    </location>
</feature>
<protein>
    <submittedName>
        <fullName evidence="3">Type 1 secretion C-terminal target domain protein</fullName>
    </submittedName>
</protein>
<dbReference type="eggNOG" id="COG5184">
    <property type="taxonomic scope" value="Bacteria"/>
</dbReference>
<dbReference type="Pfam" id="PF17963">
    <property type="entry name" value="Big_9"/>
    <property type="match status" value="3"/>
</dbReference>
<dbReference type="InterPro" id="IPR040853">
    <property type="entry name" value="RapA2_cadherin-like"/>
</dbReference>
<dbReference type="InterPro" id="IPR010221">
    <property type="entry name" value="VCBS_dom"/>
</dbReference>
<evidence type="ECO:0000256" key="1">
    <source>
        <dbReference type="SAM" id="MobiDB-lite"/>
    </source>
</evidence>
<dbReference type="EMBL" id="CP001734">
    <property type="protein sequence ID" value="ACV67860.1"/>
    <property type="molecule type" value="Genomic_DNA"/>
</dbReference>
<gene>
    <name evidence="3" type="ordered locus">Dret_0563</name>
</gene>
<feature type="region of interest" description="Disordered" evidence="1">
    <location>
        <begin position="124"/>
        <end position="143"/>
    </location>
</feature>
<dbReference type="STRING" id="485915.Dret_0563"/>
<evidence type="ECO:0000313" key="3">
    <source>
        <dbReference type="EMBL" id="ACV67860.1"/>
    </source>
</evidence>
<evidence type="ECO:0000259" key="2">
    <source>
        <dbReference type="PROSITE" id="PS50268"/>
    </source>
</evidence>
<accession>C8WYU4</accession>
<dbReference type="GO" id="GO:0007156">
    <property type="term" value="P:homophilic cell adhesion via plasma membrane adhesion molecules"/>
    <property type="evidence" value="ECO:0007669"/>
    <property type="project" value="InterPro"/>
</dbReference>
<evidence type="ECO:0000313" key="4">
    <source>
        <dbReference type="Proteomes" id="UP000001052"/>
    </source>
</evidence>
<dbReference type="OrthoDB" id="5454111at2"/>
<feature type="compositionally biased region" description="Polar residues" evidence="1">
    <location>
        <begin position="21"/>
        <end position="39"/>
    </location>
</feature>
<dbReference type="PROSITE" id="PS50268">
    <property type="entry name" value="CADHERIN_2"/>
    <property type="match status" value="1"/>
</dbReference>
<dbReference type="InterPro" id="IPR002126">
    <property type="entry name" value="Cadherin-like_dom"/>
</dbReference>
<dbReference type="eggNOG" id="COG2931">
    <property type="taxonomic scope" value="Bacteria"/>
</dbReference>
<dbReference type="NCBIfam" id="NF012211">
    <property type="entry name" value="tand_rpt_95"/>
    <property type="match status" value="8"/>
</dbReference>
<keyword evidence="4" id="KW-1185">Reference proteome</keyword>
<dbReference type="GO" id="GO:0005509">
    <property type="term" value="F:calcium ion binding"/>
    <property type="evidence" value="ECO:0007669"/>
    <property type="project" value="InterPro"/>
</dbReference>
<organism evidence="3 4">
    <name type="scientific">Desulfohalobium retbaense (strain ATCC 49708 / DSM 5692 / JCM 16813 / HR100)</name>
    <dbReference type="NCBI Taxonomy" id="485915"/>
    <lineage>
        <taxon>Bacteria</taxon>
        <taxon>Pseudomonadati</taxon>
        <taxon>Thermodesulfobacteriota</taxon>
        <taxon>Desulfovibrionia</taxon>
        <taxon>Desulfovibrionales</taxon>
        <taxon>Desulfohalobiaceae</taxon>
        <taxon>Desulfohalobium</taxon>
    </lineage>
</organism>
<dbReference type="NCBIfam" id="TIGR01965">
    <property type="entry name" value="VCBS_repeat"/>
    <property type="match status" value="7"/>
</dbReference>
<feature type="domain" description="Cadherin" evidence="2">
    <location>
        <begin position="215"/>
        <end position="286"/>
    </location>
</feature>
<sequence>MAENTMNVAQMEGQIEEGGRETSNAAAENLQTSQQTQQPIPVPEAGETRVVQVAPGDVIQLGADVTEAELIQQGGSVLLRFSDGGDLLLEDFINQTDAGEPPTLILADGSEVTADQIIAAMTPAPDAAPAAGEGPTSGGAGEYREDVGNLIEGVNRLDGLGPDALAADAALVPEAEGEGILPEVEEDALPLAADDAFTIEEDPESPLEGDLSLNDDPGDAPATFAILDGPENGTATVNPDGTFSYTPSDNYNGPDSFTYTITDSDGDTDTATVTIEVTPVNDAPQALDNEYSTDEDSSVGGNVITDTGFDDELNVTGVDSDPENDPLTVTAVNGTAIESGDTITLASGALLTMNSDGTFTYNPNGQFEGLGGEGSENSAGSDTFTYTITDGDATSTADVTINVSGLNDAPQALDNQYSTNEDSSVGGNVITDTGFDDELNTTGVDSDPENDPLTVTAVNGTAINSGDTITLASGALLTMNSDGTFTYDPNGQFEGLGGEGSENSSGSDTFTYTITDGDATSTADVTINVSGVNDAPQALDNEYNTNEDSSVGGNVITDSGFDDELNVTGVDSDPENDPLTVTAVNGTAIESGDTITLASGALLTMNSDGTFTYDPNGQFEGLGGEGSENSSGSDTFTYTITDGDATSTADVTINVSGVNDGPQALDNQYSTDEDSSVDGNVITDIGVDDELNTTGVDSDPENDPLTVTAVNGTAIESGDTITLASGALLTMNSDGTFTYNPNGQFEGLGGEGSENSSGSDTFTYTITDGDATSTADVTINVSGVNDAPQALDNEYSTDEDSSVGGNVITDTGFDDELNVTGVDSDPENDPLTVTAVNGTAIESGDTITLASGALLTMNSDGTFTYDPNGQFEGLGGEGSENSAGSDTFTYTITDGNATSTADVTINVSGVNDPPIAVDDVPCPESEDFTASLFLNEGQNGSSASNWSMTNLSIIAYEFNGDNESDTLAYTQQGVGVLSDGENNPPNRFNELDYNRGEDKSESLQIKFDGFVNTSTVTLGMFFENEGPNNGEEIGHWQALLNGHVIAESDFDSTNDSSGTKSITIDTGDKLYNELIFTAKEYSEGGGNLGVNSDSSDYYIKSIYSSGPCDCNGPLATTEDAPTSSLTTHILSNDSDPENNTLFITNIDTNLTNGKVSFDVDTEGNITNVVYDPDNYYNYLNPGETATDTFSYTISDGYGGTDTAQVTIKIIGINDYPSAENDMQSLNYGHLLATNNTGATILSSVNLDPDAETTYTAINEDIGIKPDEMAYDGSGLLWAFDNSSKNFYTINPSNGDIKFQYEGVIQSDVDGISFLTINGSEYMFVLAGKDLYTLNPDNGNTIIPESYSIEGASSNLADLVSLNGKLYTYASNNNLFEISLNPDGSVDSVNTFSLPSTISRVDGMVGGDDGSLYLVSSKGQSGGTVTPLTIDNDGNITIESPFDIDGAPLGNLWAMAGMINFNTEVNGNVLDNDTDPENSLLEVTLVDGQSANVGTTVDGDFGSLTLNSDGTYTYTLDTDITAAGQDSFTYTISDGYGGLSSATLTFNVNGFIPTGSGSVITGDENDNILTGTVNNDILFGDEGNDSLTGDDGADTFVYSADGGEGQDTILDFNPGEDIIRLTDVLDSDTDGLPDLNELAGSAQEVSVAVNGSDVTLTIAGTNGNMDSTVTLDGINSGAYDSYDGGTLQDLIDNDLIKVQYESGSFDS</sequence>
<name>C8WYU4_DESRD</name>
<dbReference type="Proteomes" id="UP000001052">
    <property type="component" value="Chromosome"/>
</dbReference>
<dbReference type="GO" id="GO:0016020">
    <property type="term" value="C:membrane"/>
    <property type="evidence" value="ECO:0007669"/>
    <property type="project" value="InterPro"/>
</dbReference>
<reference evidence="3 4" key="2">
    <citation type="journal article" date="2010" name="Stand. Genomic Sci.">
        <title>Complete genome sequence of Desulfohalobium retbaense type strain (HR(100)).</title>
        <authorList>
            <person name="Spring S."/>
            <person name="Nolan M."/>
            <person name="Lapidus A."/>
            <person name="Glavina Del Rio T."/>
            <person name="Copeland A."/>
            <person name="Tice H."/>
            <person name="Cheng J.F."/>
            <person name="Lucas S."/>
            <person name="Land M."/>
            <person name="Chen F."/>
            <person name="Bruce D."/>
            <person name="Goodwin L."/>
            <person name="Pitluck S."/>
            <person name="Ivanova N."/>
            <person name="Mavromatis K."/>
            <person name="Mikhailova N."/>
            <person name="Pati A."/>
            <person name="Chen A."/>
            <person name="Palaniappan K."/>
            <person name="Hauser L."/>
            <person name="Chang Y.J."/>
            <person name="Jeffries C.D."/>
            <person name="Munk C."/>
            <person name="Kiss H."/>
            <person name="Chain P."/>
            <person name="Han C."/>
            <person name="Brettin T."/>
            <person name="Detter J.C."/>
            <person name="Schuler E."/>
            <person name="Goker M."/>
            <person name="Rohde M."/>
            <person name="Bristow J."/>
            <person name="Eisen J.A."/>
            <person name="Markowitz V."/>
            <person name="Hugenholtz P."/>
            <person name="Kyrpides N.C."/>
            <person name="Klenk H.P."/>
        </authorList>
    </citation>
    <scope>NUCLEOTIDE SEQUENCE [LARGE SCALE GENOMIC DNA]</scope>
    <source>
        <strain evidence="3 4">DSM 5692</strain>
    </source>
</reference>
<dbReference type="Gene3D" id="2.60.40.3440">
    <property type="match status" value="2"/>
</dbReference>
<reference evidence="4" key="1">
    <citation type="submission" date="2009-09" db="EMBL/GenBank/DDBJ databases">
        <title>The complete chromosome of Desulfohalobium retbaense DSM 5692.</title>
        <authorList>
            <consortium name="US DOE Joint Genome Institute (JGI-PGF)"/>
            <person name="Lucas S."/>
            <person name="Copeland A."/>
            <person name="Lapidus A."/>
            <person name="Glavina del Rio T."/>
            <person name="Dalin E."/>
            <person name="Tice H."/>
            <person name="Bruce D."/>
            <person name="Goodwin L."/>
            <person name="Pitluck S."/>
            <person name="Kyrpides N."/>
            <person name="Mavromatis K."/>
            <person name="Ivanova N."/>
            <person name="Mikhailova N."/>
            <person name="Munk A.C."/>
            <person name="Brettin T."/>
            <person name="Detter J.C."/>
            <person name="Han C."/>
            <person name="Tapia R."/>
            <person name="Larimer F."/>
            <person name="Land M."/>
            <person name="Hauser L."/>
            <person name="Markowitz V."/>
            <person name="Cheng J.-F."/>
            <person name="Hugenholtz P."/>
            <person name="Woyke T."/>
            <person name="Wu D."/>
            <person name="Spring S."/>
            <person name="Klenk H.-P."/>
            <person name="Eisen J.A."/>
        </authorList>
    </citation>
    <scope>NUCLEOTIDE SEQUENCE [LARGE SCALE GENOMIC DNA]</scope>
    <source>
        <strain evidence="4">DSM 5692</strain>
    </source>
</reference>
<proteinExistence type="predicted"/>
<dbReference type="Pfam" id="PF17803">
    <property type="entry name" value="Cadherin_4"/>
    <property type="match status" value="4"/>
</dbReference>
<dbReference type="eggNOG" id="COG2373">
    <property type="taxonomic scope" value="Bacteria"/>
</dbReference>
<dbReference type="HOGENOM" id="CLU_240723_0_0_7"/>
<dbReference type="RefSeq" id="WP_015751018.1">
    <property type="nucleotide sequence ID" value="NC_013223.1"/>
</dbReference>
<dbReference type="KEGG" id="drt:Dret_0563"/>